<evidence type="ECO:0000313" key="1">
    <source>
        <dbReference type="EMBL" id="RKF34082.1"/>
    </source>
</evidence>
<organism evidence="1 2">
    <name type="scientific">Sphingobacterium siyangense</name>
    <dbReference type="NCBI Taxonomy" id="459529"/>
    <lineage>
        <taxon>Bacteria</taxon>
        <taxon>Pseudomonadati</taxon>
        <taxon>Bacteroidota</taxon>
        <taxon>Sphingobacteriia</taxon>
        <taxon>Sphingobacteriales</taxon>
        <taxon>Sphingobacteriaceae</taxon>
        <taxon>Sphingobacterium</taxon>
    </lineage>
</organism>
<sequence length="79" mass="9613">MYGLYLSNIIYLIVNKCKTSLLNVKSLVYKVEEITFFLAIHVLFEHHFFYCIQYRLLAEGFLRKLEVKFTFAQNWYYDV</sequence>
<dbReference type="EMBL" id="MCAQ01000025">
    <property type="protein sequence ID" value="RKF34082.1"/>
    <property type="molecule type" value="Genomic_DNA"/>
</dbReference>
<proteinExistence type="predicted"/>
<evidence type="ECO:0000313" key="2">
    <source>
        <dbReference type="Proteomes" id="UP000286402"/>
    </source>
</evidence>
<comment type="caution">
    <text evidence="1">The sequence shown here is derived from an EMBL/GenBank/DDBJ whole genome shotgun (WGS) entry which is preliminary data.</text>
</comment>
<gene>
    <name evidence="1" type="ORF">BCY89_10560</name>
</gene>
<accession>A0A420FMC9</accession>
<protein>
    <submittedName>
        <fullName evidence="1">Uncharacterized protein</fullName>
    </submittedName>
</protein>
<reference evidence="1 2" key="1">
    <citation type="submission" date="2016-07" db="EMBL/GenBank/DDBJ databases">
        <title>Genome analysis of Sphingobacterium siyangense T12B17.</title>
        <authorList>
            <person name="Xu D."/>
            <person name="Su Y."/>
            <person name="Zheng S."/>
        </authorList>
    </citation>
    <scope>NUCLEOTIDE SEQUENCE [LARGE SCALE GENOMIC DNA]</scope>
    <source>
        <strain evidence="1 2">T12B17</strain>
    </source>
</reference>
<name>A0A420FMC9_9SPHI</name>
<dbReference type="AlphaFoldDB" id="A0A420FMC9"/>
<dbReference type="Proteomes" id="UP000286402">
    <property type="component" value="Unassembled WGS sequence"/>
</dbReference>
<keyword evidence="2" id="KW-1185">Reference proteome</keyword>